<sequence>SVLEHLPQMSVGHLSDAGYEMGKVNINRQMKEPDLEVTSEEDCDKFDDRRNIQSLPIFEHLQLKRNARVSVNPEKHVKNTGAAEERGATSVQLRPKTEQSGRFDSDKKQWKAGKPDMTYLVFSCSYLIVSPSLSDFNPSGVLGCLWVLKKVEKTQELLKRKPLFERFQPKWSAQVFMGPEESGENTEAAEEKEPDLELASGDDQNRCYSSESNQSLVEKTKTHASSEIDIAKYPSEADVSRATASADAGIAASAMDELVLQRKSGEINNQRFLIKENAMHDGIELEYSELKVKVKEQAEKIEELRGCLQNSCEKLEQDEKLMEDEEKSIKELNELKQYLKYNLCQQKKKNDELEKEIISVQCSLPVTECFKYCCLEIIFCESHDLTPFGDLEFDGWYQSQAVTPLHAFKDMMDCISLIVNEELAHKVKQKTVFGFFSNQHDSVVKQVLAEWKKIVSINRKMFPLCGLKYKDWHQPCCFVFTIGPAPTPLGLLNRVHLNYEFYEIVNIQITGILSV</sequence>
<feature type="non-terminal residue" evidence="3">
    <location>
        <position position="1"/>
    </location>
</feature>
<feature type="region of interest" description="Disordered" evidence="2">
    <location>
        <begin position="176"/>
        <end position="221"/>
    </location>
</feature>
<evidence type="ECO:0000256" key="1">
    <source>
        <dbReference type="SAM" id="Coils"/>
    </source>
</evidence>
<dbReference type="AlphaFoldDB" id="A0A061ILP4"/>
<reference evidence="4" key="1">
    <citation type="journal article" date="2013" name="Nat. Biotechnol.">
        <title>Chinese hamster genome sequenced from sorted chromosomes.</title>
        <authorList>
            <person name="Brinkrolf K."/>
            <person name="Rupp O."/>
            <person name="Laux H."/>
            <person name="Kollin F."/>
            <person name="Ernst W."/>
            <person name="Linke B."/>
            <person name="Kofler R."/>
            <person name="Romand S."/>
            <person name="Hesse F."/>
            <person name="Budach W.E."/>
            <person name="Galosy S."/>
            <person name="Muller D."/>
            <person name="Noll T."/>
            <person name="Wienberg J."/>
            <person name="Jostock T."/>
            <person name="Leonard M."/>
            <person name="Grillari J."/>
            <person name="Tauch A."/>
            <person name="Goesmann A."/>
            <person name="Helk B."/>
            <person name="Mott J.E."/>
            <person name="Puhler A."/>
            <person name="Borth N."/>
        </authorList>
    </citation>
    <scope>NUCLEOTIDE SEQUENCE [LARGE SCALE GENOMIC DNA]</scope>
    <source>
        <strain evidence="4">17A/GY</strain>
    </source>
</reference>
<organism evidence="3 4">
    <name type="scientific">Cricetulus griseus</name>
    <name type="common">Chinese hamster</name>
    <name type="synonym">Cricetulus barabensis griseus</name>
    <dbReference type="NCBI Taxonomy" id="10029"/>
    <lineage>
        <taxon>Eukaryota</taxon>
        <taxon>Metazoa</taxon>
        <taxon>Chordata</taxon>
        <taxon>Craniata</taxon>
        <taxon>Vertebrata</taxon>
        <taxon>Euteleostomi</taxon>
        <taxon>Mammalia</taxon>
        <taxon>Eutheria</taxon>
        <taxon>Euarchontoglires</taxon>
        <taxon>Glires</taxon>
        <taxon>Rodentia</taxon>
        <taxon>Myomorpha</taxon>
        <taxon>Muroidea</taxon>
        <taxon>Cricetidae</taxon>
        <taxon>Cricetinae</taxon>
        <taxon>Cricetulus</taxon>
    </lineage>
</organism>
<dbReference type="Proteomes" id="UP000030759">
    <property type="component" value="Unassembled WGS sequence"/>
</dbReference>
<gene>
    <name evidence="3" type="ORF">H671_1g3334</name>
</gene>
<feature type="compositionally biased region" description="Polar residues" evidence="2">
    <location>
        <begin position="206"/>
        <end position="217"/>
    </location>
</feature>
<feature type="compositionally biased region" description="Basic and acidic residues" evidence="2">
    <location>
        <begin position="95"/>
        <end position="109"/>
    </location>
</feature>
<accession>A0A061ILP4</accession>
<protein>
    <submittedName>
        <fullName evidence="3">POTE ankyrin domain family member A-like protein</fullName>
    </submittedName>
</protein>
<evidence type="ECO:0000313" key="3">
    <source>
        <dbReference type="EMBL" id="ERE88077.1"/>
    </source>
</evidence>
<feature type="compositionally biased region" description="Acidic residues" evidence="2">
    <location>
        <begin position="181"/>
        <end position="196"/>
    </location>
</feature>
<feature type="region of interest" description="Disordered" evidence="2">
    <location>
        <begin position="71"/>
        <end position="110"/>
    </location>
</feature>
<proteinExistence type="predicted"/>
<name>A0A061ILP4_CRIGR</name>
<dbReference type="EMBL" id="KE666435">
    <property type="protein sequence ID" value="ERE88077.1"/>
    <property type="molecule type" value="Genomic_DNA"/>
</dbReference>
<evidence type="ECO:0000256" key="2">
    <source>
        <dbReference type="SAM" id="MobiDB-lite"/>
    </source>
</evidence>
<feature type="compositionally biased region" description="Basic and acidic residues" evidence="2">
    <location>
        <begin position="73"/>
        <end position="87"/>
    </location>
</feature>
<feature type="coiled-coil region" evidence="1">
    <location>
        <begin position="298"/>
        <end position="342"/>
    </location>
</feature>
<keyword evidence="1" id="KW-0175">Coiled coil</keyword>
<evidence type="ECO:0000313" key="4">
    <source>
        <dbReference type="Proteomes" id="UP000030759"/>
    </source>
</evidence>